<dbReference type="Pfam" id="PF13344">
    <property type="entry name" value="Hydrolase_6"/>
    <property type="match status" value="1"/>
</dbReference>
<dbReference type="InterPro" id="IPR006356">
    <property type="entry name" value="HAD-SF_hydro_IIA_hyp3"/>
</dbReference>
<protein>
    <submittedName>
        <fullName evidence="1">TIGR01459 family HAD-type hydrolase</fullName>
    </submittedName>
</protein>
<dbReference type="InterPro" id="IPR023214">
    <property type="entry name" value="HAD_sf"/>
</dbReference>
<dbReference type="PANTHER" id="PTHR19288:SF90">
    <property type="entry name" value="OS08G0542600 PROTEIN"/>
    <property type="match status" value="1"/>
</dbReference>
<dbReference type="NCBIfam" id="TIGR01459">
    <property type="entry name" value="HAD-SF-IIA-hyp4"/>
    <property type="match status" value="1"/>
</dbReference>
<dbReference type="Pfam" id="PF13242">
    <property type="entry name" value="Hydrolase_like"/>
    <property type="match status" value="1"/>
</dbReference>
<accession>A0ABN0Y058</accession>
<evidence type="ECO:0000313" key="2">
    <source>
        <dbReference type="Proteomes" id="UP001500791"/>
    </source>
</evidence>
<proteinExistence type="predicted"/>
<dbReference type="InterPro" id="IPR006357">
    <property type="entry name" value="HAD-SF_hydro_IIA"/>
</dbReference>
<reference evidence="1 2" key="1">
    <citation type="journal article" date="2019" name="Int. J. Syst. Evol. Microbiol.">
        <title>The Global Catalogue of Microorganisms (GCM) 10K type strain sequencing project: providing services to taxonomists for standard genome sequencing and annotation.</title>
        <authorList>
            <consortium name="The Broad Institute Genomics Platform"/>
            <consortium name="The Broad Institute Genome Sequencing Center for Infectious Disease"/>
            <person name="Wu L."/>
            <person name="Ma J."/>
        </authorList>
    </citation>
    <scope>NUCLEOTIDE SEQUENCE [LARGE SCALE GENOMIC DNA]</scope>
    <source>
        <strain evidence="1 2">JCM 13476</strain>
    </source>
</reference>
<dbReference type="EMBL" id="BAAAEJ010000001">
    <property type="protein sequence ID" value="GAA0377059.1"/>
    <property type="molecule type" value="Genomic_DNA"/>
</dbReference>
<dbReference type="GO" id="GO:0016787">
    <property type="term" value="F:hydrolase activity"/>
    <property type="evidence" value="ECO:0007669"/>
    <property type="project" value="UniProtKB-KW"/>
</dbReference>
<comment type="caution">
    <text evidence="1">The sequence shown here is derived from an EMBL/GenBank/DDBJ whole genome shotgun (WGS) entry which is preliminary data.</text>
</comment>
<dbReference type="NCBIfam" id="TIGR01460">
    <property type="entry name" value="HAD-SF-IIA"/>
    <property type="match status" value="1"/>
</dbReference>
<sequence>MAPMNLPVALPRLSAVADDYDVLLCDVWGVIHNGRESWAEACDALTRFNERGGHVVLISNSPRPASDVIAQLDALNVPRSSWKAFVTSGDATRAELAKRAPGPAMAIGPARDATTYEGTGLTLVDNTADAAFLSVTGLVDDATETPEDYRERLLPAAERGLDLICANPDRIVQKGDQIIYCAGAIADLYEEMGGKVIMAGKPFAPIYDLALIEAEKMLGGTVDRKRVLCIGDGTITDVLGAQNQQLDCLFIAQGIHGDAAKNDDGTLDPARAAKLLDAENTTSRYAALALTW</sequence>
<evidence type="ECO:0000313" key="1">
    <source>
        <dbReference type="EMBL" id="GAA0377059.1"/>
    </source>
</evidence>
<dbReference type="Gene3D" id="3.40.50.1000">
    <property type="entry name" value="HAD superfamily/HAD-like"/>
    <property type="match status" value="2"/>
</dbReference>
<dbReference type="PANTHER" id="PTHR19288">
    <property type="entry name" value="4-NITROPHENYLPHOSPHATASE-RELATED"/>
    <property type="match status" value="1"/>
</dbReference>
<dbReference type="SUPFAM" id="SSF56784">
    <property type="entry name" value="HAD-like"/>
    <property type="match status" value="1"/>
</dbReference>
<keyword evidence="2" id="KW-1185">Reference proteome</keyword>
<name>A0ABN0Y058_9CAUL</name>
<keyword evidence="1" id="KW-0378">Hydrolase</keyword>
<dbReference type="CDD" id="cd07525">
    <property type="entry name" value="HAD_like"/>
    <property type="match status" value="1"/>
</dbReference>
<gene>
    <name evidence="1" type="ORF">GCM10009093_00270</name>
</gene>
<dbReference type="InterPro" id="IPR036412">
    <property type="entry name" value="HAD-like_sf"/>
</dbReference>
<dbReference type="Proteomes" id="UP001500791">
    <property type="component" value="Unassembled WGS sequence"/>
</dbReference>
<organism evidence="1 2">
    <name type="scientific">Brevundimonas terrae</name>
    <dbReference type="NCBI Taxonomy" id="363631"/>
    <lineage>
        <taxon>Bacteria</taxon>
        <taxon>Pseudomonadati</taxon>
        <taxon>Pseudomonadota</taxon>
        <taxon>Alphaproteobacteria</taxon>
        <taxon>Caulobacterales</taxon>
        <taxon>Caulobacteraceae</taxon>
        <taxon>Brevundimonas</taxon>
    </lineage>
</organism>